<organism evidence="5 6">
    <name type="scientific">Oryzihumus leptocrescens</name>
    <dbReference type="NCBI Taxonomy" id="297536"/>
    <lineage>
        <taxon>Bacteria</taxon>
        <taxon>Bacillati</taxon>
        <taxon>Actinomycetota</taxon>
        <taxon>Actinomycetes</taxon>
        <taxon>Micrococcales</taxon>
        <taxon>Intrasporangiaceae</taxon>
        <taxon>Oryzihumus</taxon>
    </lineage>
</organism>
<dbReference type="AlphaFoldDB" id="A0A542ZI84"/>
<evidence type="ECO:0000313" key="5">
    <source>
        <dbReference type="EMBL" id="TQL60045.1"/>
    </source>
</evidence>
<dbReference type="GO" id="GO:0008897">
    <property type="term" value="F:holo-[acyl-carrier-protein] synthase activity"/>
    <property type="evidence" value="ECO:0007669"/>
    <property type="project" value="InterPro"/>
</dbReference>
<comment type="caution">
    <text evidence="5">The sequence shown here is derived from an EMBL/GenBank/DDBJ whole genome shotgun (WGS) entry which is preliminary data.</text>
</comment>
<feature type="compositionally biased region" description="Low complexity" evidence="3">
    <location>
        <begin position="1"/>
        <end position="29"/>
    </location>
</feature>
<feature type="region of interest" description="Disordered" evidence="3">
    <location>
        <begin position="1"/>
        <end position="37"/>
    </location>
</feature>
<name>A0A542ZI84_9MICO</name>
<gene>
    <name evidence="5" type="ORF">FB474_1421</name>
</gene>
<dbReference type="GO" id="GO:0005829">
    <property type="term" value="C:cytosol"/>
    <property type="evidence" value="ECO:0007669"/>
    <property type="project" value="TreeGrafter"/>
</dbReference>
<sequence length="280" mass="29326">MSAMGTHAGATSTAATTTDTAATATTAAGPQPRTRPPAIPLVQVWWSRVAPLDAVAQWLDERDLTRVVALHRADDRARSATGRALLRLVASRLMEVPPEAVRVRVLCPLCGSDRHGRPVVTAVDDVRPPQVSVAHAGDRVVVALATCGPVGVDVERVSATPDGVADVAWSAAERAALDLQPEGRSPHARARVWVRKEAALKATGYGLAVAPSSLTVTTGPGDARVLAWAGHEDWAGCLGLTDLDVGPGYAGCLAVRCDPAAAPQVLLDRVSDAQLRRDRH</sequence>
<proteinExistence type="inferred from homology"/>
<keyword evidence="6" id="KW-1185">Reference proteome</keyword>
<protein>
    <submittedName>
        <fullName evidence="5">4'-phosphopantetheinyl transferase</fullName>
    </submittedName>
</protein>
<evidence type="ECO:0000259" key="4">
    <source>
        <dbReference type="Pfam" id="PF01648"/>
    </source>
</evidence>
<dbReference type="EMBL" id="VFOQ01000001">
    <property type="protein sequence ID" value="TQL60045.1"/>
    <property type="molecule type" value="Genomic_DNA"/>
</dbReference>
<dbReference type="InterPro" id="IPR037143">
    <property type="entry name" value="4-PPantetheinyl_Trfase_dom_sf"/>
</dbReference>
<comment type="similarity">
    <text evidence="1">Belongs to the P-Pant transferase superfamily. Gsp/Sfp/HetI/AcpT family.</text>
</comment>
<evidence type="ECO:0000256" key="3">
    <source>
        <dbReference type="SAM" id="MobiDB-lite"/>
    </source>
</evidence>
<evidence type="ECO:0000313" key="6">
    <source>
        <dbReference type="Proteomes" id="UP000319514"/>
    </source>
</evidence>
<dbReference type="Gene3D" id="3.90.470.20">
    <property type="entry name" value="4'-phosphopantetheinyl transferase domain"/>
    <property type="match status" value="2"/>
</dbReference>
<dbReference type="GO" id="GO:0019878">
    <property type="term" value="P:lysine biosynthetic process via aminoadipic acid"/>
    <property type="evidence" value="ECO:0007669"/>
    <property type="project" value="TreeGrafter"/>
</dbReference>
<dbReference type="GO" id="GO:0000287">
    <property type="term" value="F:magnesium ion binding"/>
    <property type="evidence" value="ECO:0007669"/>
    <property type="project" value="InterPro"/>
</dbReference>
<dbReference type="PANTHER" id="PTHR12215:SF10">
    <property type="entry name" value="L-AMINOADIPATE-SEMIALDEHYDE DEHYDROGENASE-PHOSPHOPANTETHEINYL TRANSFERASE"/>
    <property type="match status" value="1"/>
</dbReference>
<dbReference type="PANTHER" id="PTHR12215">
    <property type="entry name" value="PHOSPHOPANTETHEINE TRANSFERASE"/>
    <property type="match status" value="1"/>
</dbReference>
<dbReference type="SUPFAM" id="SSF56214">
    <property type="entry name" value="4'-phosphopantetheinyl transferase"/>
    <property type="match status" value="2"/>
</dbReference>
<keyword evidence="2 5" id="KW-0808">Transferase</keyword>
<dbReference type="InterPro" id="IPR050559">
    <property type="entry name" value="P-Pant_transferase_sf"/>
</dbReference>
<dbReference type="InterPro" id="IPR008278">
    <property type="entry name" value="4-PPantetheinyl_Trfase_dom"/>
</dbReference>
<feature type="domain" description="4'-phosphopantetheinyl transferase" evidence="4">
    <location>
        <begin position="149"/>
        <end position="227"/>
    </location>
</feature>
<evidence type="ECO:0000256" key="1">
    <source>
        <dbReference type="ARBA" id="ARBA00010990"/>
    </source>
</evidence>
<dbReference type="Pfam" id="PF01648">
    <property type="entry name" value="ACPS"/>
    <property type="match status" value="1"/>
</dbReference>
<evidence type="ECO:0000256" key="2">
    <source>
        <dbReference type="ARBA" id="ARBA00022679"/>
    </source>
</evidence>
<accession>A0A542ZI84</accession>
<dbReference type="Proteomes" id="UP000319514">
    <property type="component" value="Unassembled WGS sequence"/>
</dbReference>
<reference evidence="5 6" key="1">
    <citation type="submission" date="2019-06" db="EMBL/GenBank/DDBJ databases">
        <title>Sequencing the genomes of 1000 actinobacteria strains.</title>
        <authorList>
            <person name="Klenk H.-P."/>
        </authorList>
    </citation>
    <scope>NUCLEOTIDE SEQUENCE [LARGE SCALE GENOMIC DNA]</scope>
    <source>
        <strain evidence="5 6">DSM 18082</strain>
    </source>
</reference>